<dbReference type="InterPro" id="IPR013784">
    <property type="entry name" value="Carb-bd-like_fold"/>
</dbReference>
<dbReference type="InterPro" id="IPR018060">
    <property type="entry name" value="HTH_AraC"/>
</dbReference>
<gene>
    <name evidence="6" type="ORF">NCI00_10365</name>
</gene>
<keyword evidence="3" id="KW-0804">Transcription</keyword>
<keyword evidence="4" id="KW-1133">Transmembrane helix</keyword>
<dbReference type="PROSITE" id="PS01124">
    <property type="entry name" value="HTH_ARAC_FAMILY_2"/>
    <property type="match status" value="1"/>
</dbReference>
<sequence length="627" mass="73476">MKRLLLLVVFGLPFFAFAQIRVEITKHTPFKTANQRLFLACDFNNWQPGDVEFELKRDVNGVYSLLLPDSLTHFKYKVTQGSWGLVEGDSEGNSRPDRVYDRLTEPNPKLLQLQIEGWEAHATYRFVVTSIPANTPKDAVIYITGNFNNWNTSDENYRLKRQMDGTYRVTVVSDLDRLEYKFSRGDWNSVEGKENGKTRPNRLLYRNESLKSDNITVEIISWEDLSGTFHSISIYDLLLLFSAFQSALLIIAITSMQDYNRQANRWLVVSLAFMAVIVLIRVVSAYREVAQEYTKLLLIPDFVLFLYAPLFYFYIQKLLFKTPKFPSKWWGHFVLPSLQFLMYLPYFLMEDKSLQIKIVNRDVDLIWLFWGTGTVALMVNVYYWLASRRVIRSYRALYANQASYEQNLQYLSTVLSLQAVCLVLWLFSGGLFVVGYFLKMDTISIVQKSIDTIWLAFSTIPYFLGYFAIHQPEIFKLPTQPISFLKPNDEPSIIIQDALTPLVEKEPELVENLSNYKEKVESYMKKNKPYTNPGLTLNELAQKLKMTPHLLSKIINEGYNKNFFDFINEYRIEEFKLRFEDPRNRQYTMLSIAFEVGFNSKTSFNRAFKKMTQQTPREFFYESRVEE</sequence>
<keyword evidence="4" id="KW-0812">Transmembrane</keyword>
<feature type="transmembrane region" description="Helical" evidence="4">
    <location>
        <begin position="414"/>
        <end position="438"/>
    </location>
</feature>
<evidence type="ECO:0000256" key="3">
    <source>
        <dbReference type="ARBA" id="ARBA00023163"/>
    </source>
</evidence>
<dbReference type="EMBL" id="JAMZEL010000003">
    <property type="protein sequence ID" value="MCP1382830.1"/>
    <property type="molecule type" value="Genomic_DNA"/>
</dbReference>
<dbReference type="InterPro" id="IPR013783">
    <property type="entry name" value="Ig-like_fold"/>
</dbReference>
<accession>A0ABT1FM44</accession>
<feature type="domain" description="HTH araC/xylS-type" evidence="5">
    <location>
        <begin position="518"/>
        <end position="622"/>
    </location>
</feature>
<dbReference type="PANTHER" id="PTHR43280">
    <property type="entry name" value="ARAC-FAMILY TRANSCRIPTIONAL REGULATOR"/>
    <property type="match status" value="1"/>
</dbReference>
<feature type="transmembrane region" description="Helical" evidence="4">
    <location>
        <begin position="296"/>
        <end position="315"/>
    </location>
</feature>
<evidence type="ECO:0000256" key="4">
    <source>
        <dbReference type="SAM" id="Phobius"/>
    </source>
</evidence>
<evidence type="ECO:0000256" key="1">
    <source>
        <dbReference type="ARBA" id="ARBA00023015"/>
    </source>
</evidence>
<dbReference type="PANTHER" id="PTHR43280:SF29">
    <property type="entry name" value="ARAC-FAMILY TRANSCRIPTIONAL REGULATOR"/>
    <property type="match status" value="1"/>
</dbReference>
<dbReference type="Pfam" id="PF12833">
    <property type="entry name" value="HTH_18"/>
    <property type="match status" value="1"/>
</dbReference>
<name>A0ABT1FM44_9BACT</name>
<dbReference type="SUPFAM" id="SSF49452">
    <property type="entry name" value="Starch-binding domain-like"/>
    <property type="match status" value="1"/>
</dbReference>
<keyword evidence="1" id="KW-0805">Transcription regulation</keyword>
<dbReference type="InterPro" id="IPR009057">
    <property type="entry name" value="Homeodomain-like_sf"/>
</dbReference>
<evidence type="ECO:0000313" key="6">
    <source>
        <dbReference type="EMBL" id="MCP1382830.1"/>
    </source>
</evidence>
<evidence type="ECO:0000256" key="2">
    <source>
        <dbReference type="ARBA" id="ARBA00023125"/>
    </source>
</evidence>
<dbReference type="SUPFAM" id="SSF46689">
    <property type="entry name" value="Homeodomain-like"/>
    <property type="match status" value="1"/>
</dbReference>
<dbReference type="Gene3D" id="1.10.10.60">
    <property type="entry name" value="Homeodomain-like"/>
    <property type="match status" value="2"/>
</dbReference>
<protein>
    <submittedName>
        <fullName evidence="6">Helix-turn-helix domain-containing protein</fullName>
    </submittedName>
</protein>
<feature type="transmembrane region" description="Helical" evidence="4">
    <location>
        <begin position="327"/>
        <end position="346"/>
    </location>
</feature>
<evidence type="ECO:0000313" key="7">
    <source>
        <dbReference type="Proteomes" id="UP001204772"/>
    </source>
</evidence>
<dbReference type="RefSeq" id="WP_253527178.1">
    <property type="nucleotide sequence ID" value="NZ_JAMZEL010000003.1"/>
</dbReference>
<keyword evidence="7" id="KW-1185">Reference proteome</keyword>
<dbReference type="Proteomes" id="UP001204772">
    <property type="component" value="Unassembled WGS sequence"/>
</dbReference>
<feature type="transmembrane region" description="Helical" evidence="4">
    <location>
        <begin position="366"/>
        <end position="385"/>
    </location>
</feature>
<keyword evidence="4" id="KW-0472">Membrane</keyword>
<dbReference type="SMART" id="SM00342">
    <property type="entry name" value="HTH_ARAC"/>
    <property type="match status" value="1"/>
</dbReference>
<reference evidence="6 7" key="1">
    <citation type="submission" date="2022-06" db="EMBL/GenBank/DDBJ databases">
        <title>Runella sp. S5 genome sequencing.</title>
        <authorList>
            <person name="Park S."/>
        </authorList>
    </citation>
    <scope>NUCLEOTIDE SEQUENCE [LARGE SCALE GENOMIC DNA]</scope>
    <source>
        <strain evidence="6 7">S5</strain>
    </source>
</reference>
<evidence type="ECO:0000259" key="5">
    <source>
        <dbReference type="PROSITE" id="PS01124"/>
    </source>
</evidence>
<feature type="transmembrane region" description="Helical" evidence="4">
    <location>
        <begin position="234"/>
        <end position="254"/>
    </location>
</feature>
<proteinExistence type="predicted"/>
<organism evidence="6 7">
    <name type="scientific">Runella salmonicolor</name>
    <dbReference type="NCBI Taxonomy" id="2950278"/>
    <lineage>
        <taxon>Bacteria</taxon>
        <taxon>Pseudomonadati</taxon>
        <taxon>Bacteroidota</taxon>
        <taxon>Cytophagia</taxon>
        <taxon>Cytophagales</taxon>
        <taxon>Spirosomataceae</taxon>
        <taxon>Runella</taxon>
    </lineage>
</organism>
<keyword evidence="2" id="KW-0238">DNA-binding</keyword>
<comment type="caution">
    <text evidence="6">The sequence shown here is derived from an EMBL/GenBank/DDBJ whole genome shotgun (WGS) entry which is preliminary data.</text>
</comment>
<dbReference type="SMART" id="SM01065">
    <property type="entry name" value="CBM_2"/>
    <property type="match status" value="1"/>
</dbReference>
<feature type="transmembrane region" description="Helical" evidence="4">
    <location>
        <begin position="266"/>
        <end position="284"/>
    </location>
</feature>
<dbReference type="Gene3D" id="2.60.40.10">
    <property type="entry name" value="Immunoglobulins"/>
    <property type="match status" value="1"/>
</dbReference>
<dbReference type="InterPro" id="IPR002044">
    <property type="entry name" value="CBM20"/>
</dbReference>
<feature type="transmembrane region" description="Helical" evidence="4">
    <location>
        <begin position="450"/>
        <end position="469"/>
    </location>
</feature>